<dbReference type="GO" id="GO:0046872">
    <property type="term" value="F:metal ion binding"/>
    <property type="evidence" value="ECO:0007669"/>
    <property type="project" value="UniProtKB-KW"/>
</dbReference>
<comment type="caution">
    <text evidence="2">The sequence shown here is derived from an EMBL/GenBank/DDBJ whole genome shotgun (WGS) entry which is preliminary data.</text>
</comment>
<dbReference type="Pfam" id="PF00459">
    <property type="entry name" value="Inositol_P"/>
    <property type="match status" value="1"/>
</dbReference>
<dbReference type="PANTHER" id="PTHR20854">
    <property type="entry name" value="INOSITOL MONOPHOSPHATASE"/>
    <property type="match status" value="1"/>
</dbReference>
<dbReference type="Proteomes" id="UP000183700">
    <property type="component" value="Unassembled WGS sequence"/>
</dbReference>
<dbReference type="OrthoDB" id="9772456at2"/>
<dbReference type="GO" id="GO:0006020">
    <property type="term" value="P:inositol metabolic process"/>
    <property type="evidence" value="ECO:0007669"/>
    <property type="project" value="TreeGrafter"/>
</dbReference>
<dbReference type="STRING" id="319970.RV00_GL001468"/>
<sequence length="254" mass="27976">MEKEIISWIYEAAERVKAGLGDALKVDQKSGRTDLVTNVDKETQAFIVSKITAFDPAAKILGEENGQDQTPIDQGRVFVIDPIDGTLNFVMQRENFCIMIAVYENGVGQLGFIYDVIRDELFWGGPKVGKVFYNNEELSPPENRSLGEGLIGMNLALYRKNINHAQEIGNQTMGVRVLGCAGLDLIAILKGTQIGYISMLSPWDYAAGSIMMKQLGLPFSGAEGQPLSFQGREFFIGATSAVMNQIQAFDKEKH</sequence>
<dbReference type="Gene3D" id="3.40.190.80">
    <property type="match status" value="1"/>
</dbReference>
<feature type="binding site" evidence="1">
    <location>
        <position position="63"/>
    </location>
    <ligand>
        <name>Mg(2+)</name>
        <dbReference type="ChEBI" id="CHEBI:18420"/>
        <label>1</label>
        <note>catalytic</note>
    </ligand>
</feature>
<dbReference type="InterPro" id="IPR000760">
    <property type="entry name" value="Inositol_monophosphatase-like"/>
</dbReference>
<dbReference type="AlphaFoldDB" id="A0A1L8SYK2"/>
<comment type="cofactor">
    <cofactor evidence="1">
        <name>Mg(2+)</name>
        <dbReference type="ChEBI" id="CHEBI:18420"/>
    </cofactor>
</comment>
<keyword evidence="1" id="KW-0479">Metal-binding</keyword>
<dbReference type="SUPFAM" id="SSF56655">
    <property type="entry name" value="Carbohydrate phosphatase"/>
    <property type="match status" value="1"/>
</dbReference>
<proteinExistence type="predicted"/>
<dbReference type="GO" id="GO:0008934">
    <property type="term" value="F:inositol monophosphate 1-phosphatase activity"/>
    <property type="evidence" value="ECO:0007669"/>
    <property type="project" value="TreeGrafter"/>
</dbReference>
<name>A0A1L8SYK2_9ENTE</name>
<dbReference type="EMBL" id="JXKM01000002">
    <property type="protein sequence ID" value="OJG37023.1"/>
    <property type="molecule type" value="Genomic_DNA"/>
</dbReference>
<keyword evidence="3" id="KW-1185">Reference proteome</keyword>
<dbReference type="Gene3D" id="3.30.540.10">
    <property type="entry name" value="Fructose-1,6-Bisphosphatase, subunit A, domain 1"/>
    <property type="match status" value="1"/>
</dbReference>
<evidence type="ECO:0000313" key="2">
    <source>
        <dbReference type="EMBL" id="OJG37023.1"/>
    </source>
</evidence>
<dbReference type="GO" id="GO:0007165">
    <property type="term" value="P:signal transduction"/>
    <property type="evidence" value="ECO:0007669"/>
    <property type="project" value="TreeGrafter"/>
</dbReference>
<accession>A0A1L8SYK2</accession>
<dbReference type="RefSeq" id="WP_071861434.1">
    <property type="nucleotide sequence ID" value="NZ_JBHLVS010000012.1"/>
</dbReference>
<keyword evidence="1" id="KW-0460">Magnesium</keyword>
<feature type="binding site" evidence="1">
    <location>
        <position position="83"/>
    </location>
    <ligand>
        <name>Mg(2+)</name>
        <dbReference type="ChEBI" id="CHEBI:18420"/>
        <label>1</label>
        <note>catalytic</note>
    </ligand>
</feature>
<dbReference type="PANTHER" id="PTHR20854:SF4">
    <property type="entry name" value="INOSITOL-1-MONOPHOSPHATASE-RELATED"/>
    <property type="match status" value="1"/>
</dbReference>
<evidence type="ECO:0000256" key="1">
    <source>
        <dbReference type="PIRSR" id="PIRSR600760-2"/>
    </source>
</evidence>
<feature type="binding site" evidence="1">
    <location>
        <position position="84"/>
    </location>
    <ligand>
        <name>Mg(2+)</name>
        <dbReference type="ChEBI" id="CHEBI:18420"/>
        <label>1</label>
        <note>catalytic</note>
    </ligand>
</feature>
<organism evidence="2 3">
    <name type="scientific">Enterococcus devriesei</name>
    <dbReference type="NCBI Taxonomy" id="319970"/>
    <lineage>
        <taxon>Bacteria</taxon>
        <taxon>Bacillati</taxon>
        <taxon>Bacillota</taxon>
        <taxon>Bacilli</taxon>
        <taxon>Lactobacillales</taxon>
        <taxon>Enterococcaceae</taxon>
        <taxon>Enterococcus</taxon>
    </lineage>
</organism>
<evidence type="ECO:0008006" key="4">
    <source>
        <dbReference type="Google" id="ProtNLM"/>
    </source>
</evidence>
<protein>
    <recommendedName>
        <fullName evidence="4">Inositol monophosphatase</fullName>
    </recommendedName>
</protein>
<gene>
    <name evidence="2" type="ORF">RV00_GL001468</name>
</gene>
<evidence type="ECO:0000313" key="3">
    <source>
        <dbReference type="Proteomes" id="UP000183700"/>
    </source>
</evidence>
<feature type="binding site" evidence="1">
    <location>
        <position position="81"/>
    </location>
    <ligand>
        <name>Mg(2+)</name>
        <dbReference type="ChEBI" id="CHEBI:18420"/>
        <label>1</label>
        <note>catalytic</note>
    </ligand>
</feature>
<feature type="binding site" evidence="1">
    <location>
        <position position="204"/>
    </location>
    <ligand>
        <name>Mg(2+)</name>
        <dbReference type="ChEBI" id="CHEBI:18420"/>
        <label>1</label>
        <note>catalytic</note>
    </ligand>
</feature>
<dbReference type="CDD" id="cd01637">
    <property type="entry name" value="IMPase_like"/>
    <property type="match status" value="1"/>
</dbReference>
<reference evidence="2 3" key="1">
    <citation type="submission" date="2014-12" db="EMBL/GenBank/DDBJ databases">
        <title>Draft genome sequences of 29 type strains of Enterococci.</title>
        <authorList>
            <person name="Zhong Z."/>
            <person name="Sun Z."/>
            <person name="Liu W."/>
            <person name="Zhang W."/>
            <person name="Zhang H."/>
        </authorList>
    </citation>
    <scope>NUCLEOTIDE SEQUENCE [LARGE SCALE GENOMIC DNA]</scope>
    <source>
        <strain evidence="2 3">DSM 22802</strain>
    </source>
</reference>
<dbReference type="PRINTS" id="PR00377">
    <property type="entry name" value="IMPHPHTASES"/>
</dbReference>